<name>A0A9N9Y343_9HYPO</name>
<evidence type="ECO:0000313" key="6">
    <source>
        <dbReference type="Proteomes" id="UP000754883"/>
    </source>
</evidence>
<evidence type="ECO:0000256" key="4">
    <source>
        <dbReference type="SAM" id="SignalP"/>
    </source>
</evidence>
<dbReference type="GO" id="GO:0005576">
    <property type="term" value="C:extracellular region"/>
    <property type="evidence" value="ECO:0007669"/>
    <property type="project" value="InterPro"/>
</dbReference>
<keyword evidence="4" id="KW-0732">Signal</keyword>
<dbReference type="InterPro" id="IPR036686">
    <property type="entry name" value="Class_II_Hydrophobin_sf"/>
</dbReference>
<dbReference type="Pfam" id="PF06766">
    <property type="entry name" value="Hydrophobin_2"/>
    <property type="match status" value="1"/>
</dbReference>
<accession>A0A9N9Y343</accession>
<keyword evidence="6" id="KW-1185">Reference proteome</keyword>
<feature type="chain" id="PRO_5040164101" description="Hydrophobin" evidence="4">
    <location>
        <begin position="17"/>
        <end position="125"/>
    </location>
</feature>
<dbReference type="Proteomes" id="UP000754883">
    <property type="component" value="Unassembled WGS sequence"/>
</dbReference>
<evidence type="ECO:0000256" key="2">
    <source>
        <dbReference type="ARBA" id="ARBA00009576"/>
    </source>
</evidence>
<dbReference type="CDD" id="cd23508">
    <property type="entry name" value="hydrophobin_II"/>
    <property type="match status" value="1"/>
</dbReference>
<comment type="subcellular location">
    <subcellularLocation>
        <location evidence="1">Cell envelope</location>
    </subcellularLocation>
</comment>
<dbReference type="Gene3D" id="3.20.120.10">
    <property type="entry name" value="Hydrophobin"/>
    <property type="match status" value="1"/>
</dbReference>
<dbReference type="AlphaFoldDB" id="A0A9N9Y343"/>
<dbReference type="SUPFAM" id="SSF101751">
    <property type="entry name" value="Hydrophobin II, HfbII"/>
    <property type="match status" value="1"/>
</dbReference>
<comment type="caution">
    <text evidence="5">The sequence shown here is derived from an EMBL/GenBank/DDBJ whole genome shotgun (WGS) entry which is preliminary data.</text>
</comment>
<sequence>MKSFFVIATLAVGAFGQSYDPCPNDLKNHALCCNAGLENVINFDCHTPGPYPTLSGEEFQATCAKTGSYPKCCTIKIISQGLLCEDPAGIENPEDDAFNPEGDNELGNLLDDVGNILNEVLNILN</sequence>
<reference evidence="5" key="1">
    <citation type="submission" date="2021-10" db="EMBL/GenBank/DDBJ databases">
        <authorList>
            <person name="Piombo E."/>
        </authorList>
    </citation>
    <scope>NUCLEOTIDE SEQUENCE</scope>
</reference>
<evidence type="ECO:0000313" key="5">
    <source>
        <dbReference type="EMBL" id="CAG9986549.1"/>
    </source>
</evidence>
<dbReference type="InterPro" id="IPR010636">
    <property type="entry name" value="Class_II_hydrophobin"/>
</dbReference>
<feature type="signal peptide" evidence="4">
    <location>
        <begin position="1"/>
        <end position="16"/>
    </location>
</feature>
<dbReference type="PANTHER" id="PTHR42341">
    <property type="entry name" value="HYDROPHOBIN"/>
    <property type="match status" value="1"/>
</dbReference>
<gene>
    <name evidence="5" type="ORF">CBYS24578_00007743</name>
</gene>
<dbReference type="EMBL" id="CABFNO020001405">
    <property type="protein sequence ID" value="CAG9986549.1"/>
    <property type="molecule type" value="Genomic_DNA"/>
</dbReference>
<comment type="similarity">
    <text evidence="2">Belongs to the cerato-ulmin hydrophobin family.</text>
</comment>
<dbReference type="PANTHER" id="PTHR42341:SF2">
    <property type="entry name" value="HYDROPHOBIN"/>
    <property type="match status" value="1"/>
</dbReference>
<evidence type="ECO:0000256" key="3">
    <source>
        <dbReference type="ARBA" id="ARBA00023157"/>
    </source>
</evidence>
<protein>
    <recommendedName>
        <fullName evidence="7">Hydrophobin</fullName>
    </recommendedName>
</protein>
<evidence type="ECO:0000256" key="1">
    <source>
        <dbReference type="ARBA" id="ARBA00004196"/>
    </source>
</evidence>
<keyword evidence="3" id="KW-1015">Disulfide bond</keyword>
<organism evidence="5 6">
    <name type="scientific">Clonostachys byssicola</name>
    <dbReference type="NCBI Taxonomy" id="160290"/>
    <lineage>
        <taxon>Eukaryota</taxon>
        <taxon>Fungi</taxon>
        <taxon>Dikarya</taxon>
        <taxon>Ascomycota</taxon>
        <taxon>Pezizomycotina</taxon>
        <taxon>Sordariomycetes</taxon>
        <taxon>Hypocreomycetidae</taxon>
        <taxon>Hypocreales</taxon>
        <taxon>Bionectriaceae</taxon>
        <taxon>Clonostachys</taxon>
    </lineage>
</organism>
<proteinExistence type="inferred from homology"/>
<dbReference type="OrthoDB" id="4500971at2759"/>
<evidence type="ECO:0008006" key="7">
    <source>
        <dbReference type="Google" id="ProtNLM"/>
    </source>
</evidence>